<evidence type="ECO:0000256" key="4">
    <source>
        <dbReference type="RuleBase" id="RU003719"/>
    </source>
</evidence>
<evidence type="ECO:0000256" key="2">
    <source>
        <dbReference type="ARBA" id="ARBA00023002"/>
    </source>
</evidence>
<name>A0A940WJU6_9ACTN</name>
<protein>
    <recommendedName>
        <fullName evidence="9">Hydroxyacid dehydrogenase</fullName>
    </recommendedName>
</protein>
<dbReference type="GO" id="GO:0051287">
    <property type="term" value="F:NAD binding"/>
    <property type="evidence" value="ECO:0007669"/>
    <property type="project" value="InterPro"/>
</dbReference>
<dbReference type="GO" id="GO:0005829">
    <property type="term" value="C:cytosol"/>
    <property type="evidence" value="ECO:0007669"/>
    <property type="project" value="TreeGrafter"/>
</dbReference>
<keyword evidence="8" id="KW-1185">Reference proteome</keyword>
<organism evidence="7 8">
    <name type="scientific">Microbispora oryzae</name>
    <dbReference type="NCBI Taxonomy" id="2806554"/>
    <lineage>
        <taxon>Bacteria</taxon>
        <taxon>Bacillati</taxon>
        <taxon>Actinomycetota</taxon>
        <taxon>Actinomycetes</taxon>
        <taxon>Streptosporangiales</taxon>
        <taxon>Streptosporangiaceae</taxon>
        <taxon>Microbispora</taxon>
    </lineage>
</organism>
<proteinExistence type="inferred from homology"/>
<evidence type="ECO:0000259" key="6">
    <source>
        <dbReference type="Pfam" id="PF02826"/>
    </source>
</evidence>
<dbReference type="InterPro" id="IPR050223">
    <property type="entry name" value="D-isomer_2-hydroxyacid_DH"/>
</dbReference>
<gene>
    <name evidence="7" type="ORF">JOL79_24900</name>
</gene>
<dbReference type="RefSeq" id="WP_210158300.1">
    <property type="nucleotide sequence ID" value="NZ_JAFCNB010000016.1"/>
</dbReference>
<dbReference type="PANTHER" id="PTHR10996">
    <property type="entry name" value="2-HYDROXYACID DEHYDROGENASE-RELATED"/>
    <property type="match status" value="1"/>
</dbReference>
<dbReference type="Pfam" id="PF00389">
    <property type="entry name" value="2-Hacid_dh"/>
    <property type="match status" value="1"/>
</dbReference>
<evidence type="ECO:0000256" key="1">
    <source>
        <dbReference type="ARBA" id="ARBA00005854"/>
    </source>
</evidence>
<comment type="similarity">
    <text evidence="1 4">Belongs to the D-isomer specific 2-hydroxyacid dehydrogenase family.</text>
</comment>
<keyword evidence="2 4" id="KW-0560">Oxidoreductase</keyword>
<evidence type="ECO:0000313" key="8">
    <source>
        <dbReference type="Proteomes" id="UP000674234"/>
    </source>
</evidence>
<dbReference type="PANTHER" id="PTHR10996:SF178">
    <property type="entry name" value="2-HYDROXYACID DEHYDROGENASE YGL185C-RELATED"/>
    <property type="match status" value="1"/>
</dbReference>
<dbReference type="Gene3D" id="3.40.50.720">
    <property type="entry name" value="NAD(P)-binding Rossmann-like Domain"/>
    <property type="match status" value="2"/>
</dbReference>
<dbReference type="PROSITE" id="PS00671">
    <property type="entry name" value="D_2_HYDROXYACID_DH_3"/>
    <property type="match status" value="1"/>
</dbReference>
<dbReference type="SUPFAM" id="SSF52283">
    <property type="entry name" value="Formate/glycerate dehydrogenase catalytic domain-like"/>
    <property type="match status" value="1"/>
</dbReference>
<feature type="domain" description="D-isomer specific 2-hydroxyacid dehydrogenase catalytic" evidence="5">
    <location>
        <begin position="30"/>
        <end position="316"/>
    </location>
</feature>
<evidence type="ECO:0000259" key="5">
    <source>
        <dbReference type="Pfam" id="PF00389"/>
    </source>
</evidence>
<dbReference type="InterPro" id="IPR006139">
    <property type="entry name" value="D-isomer_2_OHA_DH_cat_dom"/>
</dbReference>
<evidence type="ECO:0000313" key="7">
    <source>
        <dbReference type="EMBL" id="MBP2707029.1"/>
    </source>
</evidence>
<reference evidence="7" key="1">
    <citation type="submission" date="2021-02" db="EMBL/GenBank/DDBJ databases">
        <title>Draft genome sequence of Microbispora sp. RL4-1S isolated from rice leaves in Thailand.</title>
        <authorList>
            <person name="Muangham S."/>
            <person name="Duangmal K."/>
        </authorList>
    </citation>
    <scope>NUCLEOTIDE SEQUENCE</scope>
    <source>
        <strain evidence="7">RL4-1S</strain>
    </source>
</reference>
<dbReference type="EMBL" id="JAFCNB010000016">
    <property type="protein sequence ID" value="MBP2707029.1"/>
    <property type="molecule type" value="Genomic_DNA"/>
</dbReference>
<dbReference type="GO" id="GO:0030267">
    <property type="term" value="F:glyoxylate reductase (NADPH) activity"/>
    <property type="evidence" value="ECO:0007669"/>
    <property type="project" value="TreeGrafter"/>
</dbReference>
<keyword evidence="3" id="KW-0520">NAD</keyword>
<dbReference type="InterPro" id="IPR029753">
    <property type="entry name" value="D-isomer_DH_CS"/>
</dbReference>
<evidence type="ECO:0000256" key="3">
    <source>
        <dbReference type="ARBA" id="ARBA00023027"/>
    </source>
</evidence>
<dbReference type="InterPro" id="IPR036291">
    <property type="entry name" value="NAD(P)-bd_dom_sf"/>
</dbReference>
<evidence type="ECO:0008006" key="9">
    <source>
        <dbReference type="Google" id="ProtNLM"/>
    </source>
</evidence>
<dbReference type="SUPFAM" id="SSF51735">
    <property type="entry name" value="NAD(P)-binding Rossmann-fold domains"/>
    <property type="match status" value="1"/>
</dbReference>
<accession>A0A940WJU6</accession>
<dbReference type="InterPro" id="IPR006140">
    <property type="entry name" value="D-isomer_DH_NAD-bd"/>
</dbReference>
<dbReference type="GO" id="GO:0016618">
    <property type="term" value="F:hydroxypyruvate reductase [NAD(P)H] activity"/>
    <property type="evidence" value="ECO:0007669"/>
    <property type="project" value="TreeGrafter"/>
</dbReference>
<dbReference type="AlphaFoldDB" id="A0A940WJU6"/>
<feature type="domain" description="D-isomer specific 2-hydroxyacid dehydrogenase NAD-binding" evidence="6">
    <location>
        <begin position="128"/>
        <end position="285"/>
    </location>
</feature>
<dbReference type="Proteomes" id="UP000674234">
    <property type="component" value="Unassembled WGS sequence"/>
</dbReference>
<comment type="caution">
    <text evidence="7">The sequence shown here is derived from an EMBL/GenBank/DDBJ whole genome shotgun (WGS) entry which is preliminary data.</text>
</comment>
<sequence>MLVTGTGVDMSLFEPLERRGFVPRRPDRQRLSEDELIRELKDVVAYIHGGEERATERVLSSARRTLKVVAFLGVGYENFVDAPAAAALGIAVTNTAGAATDSVATFTIGQIINANWRITQYLGNRYPDWTNPLELPHELGARKIGIVGLGAIGTRIAGILRTAFGADVAYFSRTRKPETEAALGVTFRPLHELAERSDILVVMVPETEKTRHMIDAGVLARVRPGTLLVNTARPAIVEPTALHASMMRGDVALAVFDGFYARDSAIAGDLLDDFGDRLLVTGHIASHTREAMDRMMRQAVRSVENVLTGGNDDHLVGDRL</sequence>
<dbReference type="Pfam" id="PF02826">
    <property type="entry name" value="2-Hacid_dh_C"/>
    <property type="match status" value="1"/>
</dbReference>